<accession>A0A6A4IVR5</accession>
<proteinExistence type="predicted"/>
<feature type="transmembrane region" description="Helical" evidence="2">
    <location>
        <begin position="234"/>
        <end position="259"/>
    </location>
</feature>
<feature type="transmembrane region" description="Helical" evidence="2">
    <location>
        <begin position="85"/>
        <end position="107"/>
    </location>
</feature>
<evidence type="ECO:0000313" key="3">
    <source>
        <dbReference type="EMBL" id="KAF6199234.1"/>
    </source>
</evidence>
<evidence type="ECO:0000256" key="2">
    <source>
        <dbReference type="SAM" id="Phobius"/>
    </source>
</evidence>
<protein>
    <submittedName>
        <fullName evidence="3">Uncharacterized protein</fullName>
    </submittedName>
</protein>
<feature type="transmembrane region" description="Helical" evidence="2">
    <location>
        <begin position="208"/>
        <end position="228"/>
    </location>
</feature>
<sequence length="318" mass="36503">MIAEEETPDWVSTSVKLLAALISLVVMGVSVMFIFRLHVVTNCDSYTCPKARFLGPDDPNPYLNHTVDFYRCEEQRYLLKSMWGFSLVLFGPVISAILAFTSLLVNFVTTPKIIGLMKNSYLMSMILYTSFVSQFQEKFESISDIMAYVRSLILICILILILFFMSACSVTEKRLNRMMFAVMVIVGLVLLFHVGYSCFHLMCGRGTLLLPGYLVSHCSLVFSFSMFHDDIFPHAALAMALFIIPPICPFVIALIAWSFDTFWKDLCRMGRHRNFGRPSIPRIPGMLEREEHRNYRREGNCPRGRHRIRRGYPTRGIN</sequence>
<dbReference type="AlphaFoldDB" id="A0A6A4IVR5"/>
<feature type="transmembrane region" description="Helical" evidence="2">
    <location>
        <begin position="17"/>
        <end position="35"/>
    </location>
</feature>
<dbReference type="Proteomes" id="UP000466442">
    <property type="component" value="Unassembled WGS sequence"/>
</dbReference>
<comment type="caution">
    <text evidence="3">The sequence shown here is derived from an EMBL/GenBank/DDBJ whole genome shotgun (WGS) entry which is preliminary data.</text>
</comment>
<evidence type="ECO:0000313" key="4">
    <source>
        <dbReference type="Proteomes" id="UP000466442"/>
    </source>
</evidence>
<keyword evidence="2" id="KW-1133">Transmembrane helix</keyword>
<keyword evidence="4" id="KW-1185">Reference proteome</keyword>
<name>A0A6A4IVR5_APOLU</name>
<feature type="transmembrane region" description="Helical" evidence="2">
    <location>
        <begin position="145"/>
        <end position="166"/>
    </location>
</feature>
<feature type="compositionally biased region" description="Basic residues" evidence="1">
    <location>
        <begin position="303"/>
        <end position="312"/>
    </location>
</feature>
<dbReference type="EMBL" id="WIXP02000015">
    <property type="protein sequence ID" value="KAF6199234.1"/>
    <property type="molecule type" value="Genomic_DNA"/>
</dbReference>
<reference evidence="3" key="1">
    <citation type="journal article" date="2021" name="Mol. Ecol. Resour.">
        <title>Apolygus lucorum genome provides insights into omnivorousness and mesophyll feeding.</title>
        <authorList>
            <person name="Liu Y."/>
            <person name="Liu H."/>
            <person name="Wang H."/>
            <person name="Huang T."/>
            <person name="Liu B."/>
            <person name="Yang B."/>
            <person name="Yin L."/>
            <person name="Li B."/>
            <person name="Zhang Y."/>
            <person name="Zhang S."/>
            <person name="Jiang F."/>
            <person name="Zhang X."/>
            <person name="Ren Y."/>
            <person name="Wang B."/>
            <person name="Wang S."/>
            <person name="Lu Y."/>
            <person name="Wu K."/>
            <person name="Fan W."/>
            <person name="Wang G."/>
        </authorList>
    </citation>
    <scope>NUCLEOTIDE SEQUENCE</scope>
    <source>
        <strain evidence="3">12Hb</strain>
    </source>
</reference>
<keyword evidence="2" id="KW-0472">Membrane</keyword>
<feature type="transmembrane region" description="Helical" evidence="2">
    <location>
        <begin position="178"/>
        <end position="196"/>
    </location>
</feature>
<organism evidence="3 4">
    <name type="scientific">Apolygus lucorum</name>
    <name type="common">Small green plant bug</name>
    <name type="synonym">Lygocoris lucorum</name>
    <dbReference type="NCBI Taxonomy" id="248454"/>
    <lineage>
        <taxon>Eukaryota</taxon>
        <taxon>Metazoa</taxon>
        <taxon>Ecdysozoa</taxon>
        <taxon>Arthropoda</taxon>
        <taxon>Hexapoda</taxon>
        <taxon>Insecta</taxon>
        <taxon>Pterygota</taxon>
        <taxon>Neoptera</taxon>
        <taxon>Paraneoptera</taxon>
        <taxon>Hemiptera</taxon>
        <taxon>Heteroptera</taxon>
        <taxon>Panheteroptera</taxon>
        <taxon>Cimicomorpha</taxon>
        <taxon>Miridae</taxon>
        <taxon>Mirini</taxon>
        <taxon>Apolygus</taxon>
    </lineage>
</organism>
<gene>
    <name evidence="3" type="ORF">GE061_007259</name>
</gene>
<feature type="transmembrane region" description="Helical" evidence="2">
    <location>
        <begin position="113"/>
        <end position="133"/>
    </location>
</feature>
<evidence type="ECO:0000256" key="1">
    <source>
        <dbReference type="SAM" id="MobiDB-lite"/>
    </source>
</evidence>
<keyword evidence="2" id="KW-0812">Transmembrane</keyword>
<feature type="region of interest" description="Disordered" evidence="1">
    <location>
        <begin position="298"/>
        <end position="318"/>
    </location>
</feature>